<evidence type="ECO:0000256" key="5">
    <source>
        <dbReference type="ARBA" id="ARBA00023136"/>
    </source>
</evidence>
<keyword evidence="3 6" id="KW-0812">Transmembrane</keyword>
<evidence type="ECO:0000313" key="8">
    <source>
        <dbReference type="Proteomes" id="UP001607125"/>
    </source>
</evidence>
<comment type="caution">
    <text evidence="7">The sequence shown here is derived from an EMBL/GenBank/DDBJ whole genome shotgun (WGS) entry which is preliminary data.</text>
</comment>
<dbReference type="RefSeq" id="WP_062460560.1">
    <property type="nucleotide sequence ID" value="NZ_JBIHSF010000008.1"/>
</dbReference>
<protein>
    <submittedName>
        <fullName evidence="7">LysE family translocator</fullName>
    </submittedName>
</protein>
<dbReference type="Proteomes" id="UP001607125">
    <property type="component" value="Unassembled WGS sequence"/>
</dbReference>
<keyword evidence="5 6" id="KW-0472">Membrane</keyword>
<evidence type="ECO:0000256" key="1">
    <source>
        <dbReference type="ARBA" id="ARBA00004651"/>
    </source>
</evidence>
<keyword evidence="2" id="KW-1003">Cell membrane</keyword>
<feature type="transmembrane region" description="Helical" evidence="6">
    <location>
        <begin position="185"/>
        <end position="206"/>
    </location>
</feature>
<evidence type="ECO:0000256" key="6">
    <source>
        <dbReference type="SAM" id="Phobius"/>
    </source>
</evidence>
<accession>A0ABW7II57</accession>
<dbReference type="PANTHER" id="PTHR30086:SF20">
    <property type="entry name" value="ARGININE EXPORTER PROTEIN ARGO-RELATED"/>
    <property type="match status" value="1"/>
</dbReference>
<feature type="transmembrane region" description="Helical" evidence="6">
    <location>
        <begin position="151"/>
        <end position="173"/>
    </location>
</feature>
<keyword evidence="8" id="KW-1185">Reference proteome</keyword>
<dbReference type="PIRSF" id="PIRSF006324">
    <property type="entry name" value="LeuE"/>
    <property type="match status" value="1"/>
</dbReference>
<organism evidence="7 8">
    <name type="scientific">Vibrio barjaei</name>
    <dbReference type="NCBI Taxonomy" id="1676683"/>
    <lineage>
        <taxon>Bacteria</taxon>
        <taxon>Pseudomonadati</taxon>
        <taxon>Pseudomonadota</taxon>
        <taxon>Gammaproteobacteria</taxon>
        <taxon>Vibrionales</taxon>
        <taxon>Vibrionaceae</taxon>
        <taxon>Vibrio</taxon>
    </lineage>
</organism>
<dbReference type="Pfam" id="PF01810">
    <property type="entry name" value="LysE"/>
    <property type="match status" value="1"/>
</dbReference>
<evidence type="ECO:0000256" key="2">
    <source>
        <dbReference type="ARBA" id="ARBA00022475"/>
    </source>
</evidence>
<dbReference type="PANTHER" id="PTHR30086">
    <property type="entry name" value="ARGININE EXPORTER PROTEIN ARGO"/>
    <property type="match status" value="1"/>
</dbReference>
<keyword evidence="4 6" id="KW-1133">Transmembrane helix</keyword>
<sequence>MGDILSFSLIVILLVMSPGPNGVLILRTTSIYGKQSATCNILGFILAMSLQASMGIFGISAILMGSPLFFVVLKYIGGGYFLYIGAKMLLGSLKSSDTALPEKIKHYTQPKWRKSVVEGFITQFSNPKGILFYLAAFPQFLDFEHFSYIDAYTLVAIHGVMLFVWFSALSLFIAKMTGSIKNTRFGCWVNRVAGVVMIYFGCVLFIQ</sequence>
<reference evidence="7 8" key="1">
    <citation type="submission" date="2024-10" db="EMBL/GenBank/DDBJ databases">
        <authorList>
            <person name="Yibar A."/>
            <person name="Saticioglu I.B."/>
            <person name="Duman M."/>
            <person name="Ajmi N."/>
            <person name="Gurler F."/>
            <person name="Ay H."/>
            <person name="Onuk E."/>
            <person name="Guler S."/>
            <person name="Romalde J.L."/>
        </authorList>
    </citation>
    <scope>NUCLEOTIDE SEQUENCE [LARGE SCALE GENOMIC DNA]</scope>
    <source>
        <strain evidence="7 8">1-TCBS-B</strain>
    </source>
</reference>
<gene>
    <name evidence="7" type="ORF">ACGRH2_12760</name>
</gene>
<name>A0ABW7II57_9VIBR</name>
<evidence type="ECO:0000313" key="7">
    <source>
        <dbReference type="EMBL" id="MFH0261269.1"/>
    </source>
</evidence>
<feature type="transmembrane region" description="Helical" evidence="6">
    <location>
        <begin position="68"/>
        <end position="86"/>
    </location>
</feature>
<evidence type="ECO:0000256" key="3">
    <source>
        <dbReference type="ARBA" id="ARBA00022692"/>
    </source>
</evidence>
<feature type="transmembrane region" description="Helical" evidence="6">
    <location>
        <begin position="41"/>
        <end position="63"/>
    </location>
</feature>
<comment type="subcellular location">
    <subcellularLocation>
        <location evidence="1">Cell membrane</location>
        <topology evidence="1">Multi-pass membrane protein</topology>
    </subcellularLocation>
</comment>
<dbReference type="EMBL" id="JBIHSF010000008">
    <property type="protein sequence ID" value="MFH0261269.1"/>
    <property type="molecule type" value="Genomic_DNA"/>
</dbReference>
<evidence type="ECO:0000256" key="4">
    <source>
        <dbReference type="ARBA" id="ARBA00022989"/>
    </source>
</evidence>
<dbReference type="InterPro" id="IPR001123">
    <property type="entry name" value="LeuE-type"/>
</dbReference>
<proteinExistence type="predicted"/>